<dbReference type="PIRSF" id="PIRSF034110">
    <property type="entry name" value="DUF1203"/>
    <property type="match status" value="1"/>
</dbReference>
<evidence type="ECO:0000313" key="2">
    <source>
        <dbReference type="Proteomes" id="UP000321172"/>
    </source>
</evidence>
<name>A0A5B8S7Y0_9SPHN</name>
<evidence type="ECO:0000313" key="1">
    <source>
        <dbReference type="EMBL" id="QEA17258.1"/>
    </source>
</evidence>
<gene>
    <name evidence="1" type="ORF">FRF71_14555</name>
</gene>
<keyword evidence="2" id="KW-1185">Reference proteome</keyword>
<dbReference type="AlphaFoldDB" id="A0A5B8S7Y0"/>
<dbReference type="RefSeq" id="WP_147091337.1">
    <property type="nucleotide sequence ID" value="NZ_BAABJD010000002.1"/>
</dbReference>
<sequence length="159" mass="17309">MTYRIAGLSDETFAPLFALEDAALAARNARRVTATASRGFPCRVSLEDAREGDELILLNHTSHDVGTPYRSTYAIYVRADVKPAEFIDTTPPVFEGRPLGLRGFDAEGNLRDARLALPGEADEKIRELLANPAIAYIDAHNAAHGCFSARVERHGDAPC</sequence>
<organism evidence="1 2">
    <name type="scientific">Novosphingobium ginsenosidimutans</name>
    <dbReference type="NCBI Taxonomy" id="1176536"/>
    <lineage>
        <taxon>Bacteria</taxon>
        <taxon>Pseudomonadati</taxon>
        <taxon>Pseudomonadota</taxon>
        <taxon>Alphaproteobacteria</taxon>
        <taxon>Sphingomonadales</taxon>
        <taxon>Sphingomonadaceae</taxon>
        <taxon>Novosphingobium</taxon>
    </lineage>
</organism>
<dbReference type="Proteomes" id="UP000321172">
    <property type="component" value="Chromosome"/>
</dbReference>
<dbReference type="Pfam" id="PF06718">
    <property type="entry name" value="DUF1203"/>
    <property type="match status" value="1"/>
</dbReference>
<protein>
    <submittedName>
        <fullName evidence="1">DUF1203 domain-containing protein</fullName>
    </submittedName>
</protein>
<dbReference type="EMBL" id="CP042345">
    <property type="protein sequence ID" value="QEA17258.1"/>
    <property type="molecule type" value="Genomic_DNA"/>
</dbReference>
<proteinExistence type="predicted"/>
<dbReference type="InterPro" id="IPR009593">
    <property type="entry name" value="DUF1203"/>
</dbReference>
<dbReference type="OrthoDB" id="5953307at2"/>
<accession>A0A5B8S7Y0</accession>
<reference evidence="1 2" key="1">
    <citation type="journal article" date="2013" name="J. Microbiol. Biotechnol.">
        <title>Novosphingobium ginsenosidimutans sp. nov., with the ability to convert ginsenoside.</title>
        <authorList>
            <person name="Kim J.K."/>
            <person name="He D."/>
            <person name="Liu Q.M."/>
            <person name="Park H.Y."/>
            <person name="Jung M.S."/>
            <person name="Yoon M.H."/>
            <person name="Kim S.C."/>
            <person name="Im W.T."/>
        </authorList>
    </citation>
    <scope>NUCLEOTIDE SEQUENCE [LARGE SCALE GENOMIC DNA]</scope>
    <source>
        <strain evidence="1 2">FW-6</strain>
    </source>
</reference>
<dbReference type="KEGG" id="ngf:FRF71_14555"/>